<comment type="caution">
    <text evidence="1">The sequence shown here is derived from an EMBL/GenBank/DDBJ whole genome shotgun (WGS) entry which is preliminary data.</text>
</comment>
<evidence type="ECO:0008006" key="3">
    <source>
        <dbReference type="Google" id="ProtNLM"/>
    </source>
</evidence>
<dbReference type="RefSeq" id="WP_309902044.1">
    <property type="nucleotide sequence ID" value="NZ_JAVDRF010000004.1"/>
</dbReference>
<reference evidence="1 2" key="1">
    <citation type="submission" date="2023-07" db="EMBL/GenBank/DDBJ databases">
        <title>Sorghum-associated microbial communities from plants grown in Nebraska, USA.</title>
        <authorList>
            <person name="Schachtman D."/>
        </authorList>
    </citation>
    <scope>NUCLEOTIDE SEQUENCE [LARGE SCALE GENOMIC DNA]</scope>
    <source>
        <strain evidence="1 2">DS1781</strain>
    </source>
</reference>
<protein>
    <recommendedName>
        <fullName evidence="3">Phasin protein</fullName>
    </recommendedName>
</protein>
<name>A0ABU1NEB9_9BURK</name>
<evidence type="ECO:0000313" key="1">
    <source>
        <dbReference type="EMBL" id="MDR6536764.1"/>
    </source>
</evidence>
<sequence length="71" mass="7762">MTTESSPRPSHHGGQLGLALEWQAAAVGTLLQAQQRQAQMLMIWQKSMAAVGQDLWDRWVCRFGGGVPLDG</sequence>
<gene>
    <name evidence="1" type="ORF">J2739_002537</name>
</gene>
<organism evidence="1 2">
    <name type="scientific">Variovorax soli</name>
    <dbReference type="NCBI Taxonomy" id="376815"/>
    <lineage>
        <taxon>Bacteria</taxon>
        <taxon>Pseudomonadati</taxon>
        <taxon>Pseudomonadota</taxon>
        <taxon>Betaproteobacteria</taxon>
        <taxon>Burkholderiales</taxon>
        <taxon>Comamonadaceae</taxon>
        <taxon>Variovorax</taxon>
    </lineage>
</organism>
<proteinExistence type="predicted"/>
<keyword evidence="2" id="KW-1185">Reference proteome</keyword>
<dbReference type="EMBL" id="JAVDRF010000004">
    <property type="protein sequence ID" value="MDR6536764.1"/>
    <property type="molecule type" value="Genomic_DNA"/>
</dbReference>
<dbReference type="Proteomes" id="UP001184230">
    <property type="component" value="Unassembled WGS sequence"/>
</dbReference>
<evidence type="ECO:0000313" key="2">
    <source>
        <dbReference type="Proteomes" id="UP001184230"/>
    </source>
</evidence>
<accession>A0ABU1NEB9</accession>